<organism evidence="14">
    <name type="scientific">hydrothermal vent metagenome</name>
    <dbReference type="NCBI Taxonomy" id="652676"/>
    <lineage>
        <taxon>unclassified sequences</taxon>
        <taxon>metagenomes</taxon>
        <taxon>ecological metagenomes</taxon>
    </lineage>
</organism>
<keyword evidence="14" id="KW-0418">Kinase</keyword>
<dbReference type="GO" id="GO:0016301">
    <property type="term" value="F:kinase activity"/>
    <property type="evidence" value="ECO:0007669"/>
    <property type="project" value="UniProtKB-KW"/>
</dbReference>
<dbReference type="CDD" id="cd17546">
    <property type="entry name" value="REC_hyHK_CKI1_RcsC-like"/>
    <property type="match status" value="1"/>
</dbReference>
<dbReference type="SMART" id="SM00448">
    <property type="entry name" value="REC"/>
    <property type="match status" value="1"/>
</dbReference>
<dbReference type="SUPFAM" id="SSF55874">
    <property type="entry name" value="ATPase domain of HSP90 chaperone/DNA topoisomerase II/histidine kinase"/>
    <property type="match status" value="1"/>
</dbReference>
<comment type="subcellular location">
    <subcellularLocation>
        <location evidence="1">Cell membrane</location>
        <topology evidence="1">Multi-pass membrane protein</topology>
    </subcellularLocation>
</comment>
<keyword evidence="5" id="KW-0547">Nucleotide-binding</keyword>
<dbReference type="Pfam" id="PF02518">
    <property type="entry name" value="HATPase_c"/>
    <property type="match status" value="1"/>
</dbReference>
<proteinExistence type="predicted"/>
<evidence type="ECO:0000256" key="10">
    <source>
        <dbReference type="SAM" id="Coils"/>
    </source>
</evidence>
<feature type="transmembrane region" description="Helical" evidence="11">
    <location>
        <begin position="116"/>
        <end position="137"/>
    </location>
</feature>
<protein>
    <submittedName>
        <fullName evidence="14">Sensory box histidine kinase/response regulator</fullName>
    </submittedName>
</protein>
<keyword evidence="7 11" id="KW-1133">Transmembrane helix</keyword>
<keyword evidence="6" id="KW-0067">ATP-binding</keyword>
<dbReference type="PANTHER" id="PTHR45339:SF1">
    <property type="entry name" value="HYBRID SIGNAL TRANSDUCTION HISTIDINE KINASE J"/>
    <property type="match status" value="1"/>
</dbReference>
<name>A0A1W1EJL1_9ZZZZ</name>
<evidence type="ECO:0000256" key="11">
    <source>
        <dbReference type="SAM" id="Phobius"/>
    </source>
</evidence>
<dbReference type="Pfam" id="PF00072">
    <property type="entry name" value="Response_reg"/>
    <property type="match status" value="1"/>
</dbReference>
<evidence type="ECO:0000256" key="6">
    <source>
        <dbReference type="ARBA" id="ARBA00022840"/>
    </source>
</evidence>
<dbReference type="PANTHER" id="PTHR45339">
    <property type="entry name" value="HYBRID SIGNAL TRANSDUCTION HISTIDINE KINASE J"/>
    <property type="match status" value="1"/>
</dbReference>
<dbReference type="Gene3D" id="3.40.50.2300">
    <property type="match status" value="2"/>
</dbReference>
<evidence type="ECO:0000256" key="4">
    <source>
        <dbReference type="ARBA" id="ARBA00022692"/>
    </source>
</evidence>
<feature type="domain" description="Response regulatory" evidence="13">
    <location>
        <begin position="546"/>
        <end position="662"/>
    </location>
</feature>
<evidence type="ECO:0000259" key="12">
    <source>
        <dbReference type="PROSITE" id="PS50109"/>
    </source>
</evidence>
<dbReference type="InterPro" id="IPR005467">
    <property type="entry name" value="His_kinase_dom"/>
</dbReference>
<dbReference type="InterPro" id="IPR011006">
    <property type="entry name" value="CheY-like_superfamily"/>
</dbReference>
<keyword evidence="10" id="KW-0175">Coiled coil</keyword>
<feature type="domain" description="Histidine kinase" evidence="12">
    <location>
        <begin position="183"/>
        <end position="363"/>
    </location>
</feature>
<gene>
    <name evidence="14" type="ORF">MNB_SV-15-212</name>
</gene>
<dbReference type="AlphaFoldDB" id="A0A1W1EJL1"/>
<dbReference type="SMART" id="SM00387">
    <property type="entry name" value="HATPase_c"/>
    <property type="match status" value="1"/>
</dbReference>
<dbReference type="PROSITE" id="PS50110">
    <property type="entry name" value="RESPONSE_REGULATORY"/>
    <property type="match status" value="1"/>
</dbReference>
<dbReference type="InterPro" id="IPR036890">
    <property type="entry name" value="HATPase_C_sf"/>
</dbReference>
<sequence length="794" mass="91369">MNRIVILLILLLSVVSSNSLNNNYISLTSYGSESKALNDKKVIEDRIMRDNIISKFKEKYKFEVVINERDNKFNVSLVGFTNNSVIPILYDFMKDNFSNISIYYNIPEKEISTNKFMDTLVVGSIFFLMLSLGGFFISRISKKKKILENKYKILNNSKLKLENEFDKVMHNLGYNIKKTDEVLTDTTSQIIDFLKAKSGKLELQEVKFDINRLLGAVTTMVSQKHKNKNKNVELIYDVSKDVPRYMLGDYDRLSKIIVNFVDNAVRNTQKGKVILSISIFKEDNDDVNIEYKVVDTGIGIKEDKMDTIFTPFQNGSSLLDTDNKGSIGLSMSRELVNLMKGKFYFKSKENKGSTFSIKIPLIIDEDSNEQAYQLSTQDLYSKNIGIIDSDNDVVWAMKNIFSHFHNSITIIPSYAVKDHDILYKCDIIYIDYKLVDTLMLELFKQIQSNKDFRVVVTSNILEDYAENINNQTVNRYVKKPFSPSRILKSFVDEYNSLKVVSNLEELLLMEEEESSNNDNLLKKYNEPMPETEGVDRDSLSEFFGSTILIVEDDKLNRKILEMMLDNTGIKYAISNDTDSTLEQLKKYYNHFDMILINIAVSNMSGYTIAKIIRYDKSFDNIPIVAMVEEEDKAVDLAEAGINGYFIKPLKMGILYTIFDRFLTKIDLESMDKLSVLSKSEHILDITRGIMLANNNQENYVLLLQEFVKAYGDSGEKFESLVINREYQKAKILAMDMKGLTSIIAANNMNMLIGEIEEINIGKEYKKLDNYIEKYSDEMDDLVTNIEIYIRSLNS</sequence>
<dbReference type="SUPFAM" id="SSF52172">
    <property type="entry name" value="CheY-like"/>
    <property type="match status" value="2"/>
</dbReference>
<evidence type="ECO:0000256" key="2">
    <source>
        <dbReference type="ARBA" id="ARBA00022475"/>
    </source>
</evidence>
<dbReference type="InterPro" id="IPR003594">
    <property type="entry name" value="HATPase_dom"/>
</dbReference>
<keyword evidence="9 11" id="KW-0472">Membrane</keyword>
<keyword evidence="4 11" id="KW-0812">Transmembrane</keyword>
<keyword evidence="2" id="KW-1003">Cell membrane</keyword>
<reference evidence="14" key="1">
    <citation type="submission" date="2016-10" db="EMBL/GenBank/DDBJ databases">
        <authorList>
            <person name="de Groot N.N."/>
        </authorList>
    </citation>
    <scope>NUCLEOTIDE SEQUENCE</scope>
</reference>
<evidence type="ECO:0000256" key="8">
    <source>
        <dbReference type="ARBA" id="ARBA00023012"/>
    </source>
</evidence>
<dbReference type="Gene3D" id="1.20.120.160">
    <property type="entry name" value="HPT domain"/>
    <property type="match status" value="1"/>
</dbReference>
<dbReference type="GO" id="GO:0005886">
    <property type="term" value="C:plasma membrane"/>
    <property type="evidence" value="ECO:0007669"/>
    <property type="project" value="UniProtKB-SubCell"/>
</dbReference>
<evidence type="ECO:0000256" key="9">
    <source>
        <dbReference type="ARBA" id="ARBA00023136"/>
    </source>
</evidence>
<evidence type="ECO:0000313" key="14">
    <source>
        <dbReference type="EMBL" id="SHO81055.1"/>
    </source>
</evidence>
<dbReference type="InterPro" id="IPR036641">
    <property type="entry name" value="HPT_dom_sf"/>
</dbReference>
<evidence type="ECO:0000256" key="5">
    <source>
        <dbReference type="ARBA" id="ARBA00022741"/>
    </source>
</evidence>
<dbReference type="Gene3D" id="3.30.565.10">
    <property type="entry name" value="Histidine kinase-like ATPase, C-terminal domain"/>
    <property type="match status" value="1"/>
</dbReference>
<dbReference type="GO" id="GO:0005524">
    <property type="term" value="F:ATP binding"/>
    <property type="evidence" value="ECO:0007669"/>
    <property type="project" value="UniProtKB-KW"/>
</dbReference>
<evidence type="ECO:0000259" key="13">
    <source>
        <dbReference type="PROSITE" id="PS50110"/>
    </source>
</evidence>
<dbReference type="PRINTS" id="PR00344">
    <property type="entry name" value="BCTRLSENSOR"/>
</dbReference>
<keyword evidence="3" id="KW-0597">Phosphoprotein</keyword>
<dbReference type="PROSITE" id="PS50109">
    <property type="entry name" value="HIS_KIN"/>
    <property type="match status" value="1"/>
</dbReference>
<evidence type="ECO:0000256" key="7">
    <source>
        <dbReference type="ARBA" id="ARBA00022989"/>
    </source>
</evidence>
<dbReference type="EMBL" id="FRYL01000025">
    <property type="protein sequence ID" value="SHO81055.1"/>
    <property type="molecule type" value="Genomic_DNA"/>
</dbReference>
<dbReference type="SUPFAM" id="SSF47226">
    <property type="entry name" value="Histidine-containing phosphotransfer domain, HPT domain"/>
    <property type="match status" value="1"/>
</dbReference>
<keyword evidence="8" id="KW-0902">Two-component regulatory system</keyword>
<feature type="coiled-coil region" evidence="10">
    <location>
        <begin position="137"/>
        <end position="164"/>
    </location>
</feature>
<dbReference type="GO" id="GO:0000160">
    <property type="term" value="P:phosphorelay signal transduction system"/>
    <property type="evidence" value="ECO:0007669"/>
    <property type="project" value="UniProtKB-KW"/>
</dbReference>
<keyword evidence="14" id="KW-0808">Transferase</keyword>
<dbReference type="InterPro" id="IPR001789">
    <property type="entry name" value="Sig_transdc_resp-reg_receiver"/>
</dbReference>
<evidence type="ECO:0000256" key="1">
    <source>
        <dbReference type="ARBA" id="ARBA00004651"/>
    </source>
</evidence>
<dbReference type="InterPro" id="IPR004358">
    <property type="entry name" value="Sig_transdc_His_kin-like_C"/>
</dbReference>
<evidence type="ECO:0000256" key="3">
    <source>
        <dbReference type="ARBA" id="ARBA00022553"/>
    </source>
</evidence>
<accession>A0A1W1EJL1</accession>